<evidence type="ECO:0000313" key="1">
    <source>
        <dbReference type="EMBL" id="KAK7952727.1"/>
    </source>
</evidence>
<reference evidence="1 2" key="1">
    <citation type="submission" date="2023-01" db="EMBL/GenBank/DDBJ databases">
        <title>Analysis of 21 Apiospora genomes using comparative genomics revels a genus with tremendous synthesis potential of carbohydrate active enzymes and secondary metabolites.</title>
        <authorList>
            <person name="Sorensen T."/>
        </authorList>
    </citation>
    <scope>NUCLEOTIDE SEQUENCE [LARGE SCALE GENOMIC DNA]</scope>
    <source>
        <strain evidence="1 2">CBS 24483</strain>
    </source>
</reference>
<dbReference type="Proteomes" id="UP001391051">
    <property type="component" value="Unassembled WGS sequence"/>
</dbReference>
<comment type="caution">
    <text evidence="1">The sequence shown here is derived from an EMBL/GenBank/DDBJ whole genome shotgun (WGS) entry which is preliminary data.</text>
</comment>
<dbReference type="EMBL" id="JAQQWE010000005">
    <property type="protein sequence ID" value="KAK7952727.1"/>
    <property type="molecule type" value="Genomic_DNA"/>
</dbReference>
<keyword evidence="2" id="KW-1185">Reference proteome</keyword>
<name>A0ABR1QFS1_9PEZI</name>
<organism evidence="1 2">
    <name type="scientific">Apiospora aurea</name>
    <dbReference type="NCBI Taxonomy" id="335848"/>
    <lineage>
        <taxon>Eukaryota</taxon>
        <taxon>Fungi</taxon>
        <taxon>Dikarya</taxon>
        <taxon>Ascomycota</taxon>
        <taxon>Pezizomycotina</taxon>
        <taxon>Sordariomycetes</taxon>
        <taxon>Xylariomycetidae</taxon>
        <taxon>Amphisphaeriales</taxon>
        <taxon>Apiosporaceae</taxon>
        <taxon>Apiospora</taxon>
    </lineage>
</organism>
<dbReference type="GeneID" id="92077739"/>
<proteinExistence type="predicted"/>
<evidence type="ECO:0000313" key="2">
    <source>
        <dbReference type="Proteomes" id="UP001391051"/>
    </source>
</evidence>
<accession>A0ABR1QFS1</accession>
<sequence length="132" mass="15206">MRFCNSFECHEQLDPIDCVALALTCKRLLAASATTRIKLPSVPAHKRPAIGLEQCKNLLLLLERVRPTTPAGLPSPDLALCRTCRLYRPTRESYWVTVGETYASRLQQCYYREAKAYGEYVKGLIDRWRWRS</sequence>
<dbReference type="RefSeq" id="XP_066700789.1">
    <property type="nucleotide sequence ID" value="XM_066844677.1"/>
</dbReference>
<gene>
    <name evidence="1" type="ORF">PG986_008455</name>
</gene>
<protein>
    <submittedName>
        <fullName evidence="1">Uncharacterized protein</fullName>
    </submittedName>
</protein>